<dbReference type="STRING" id="141349.BN1232_02377"/>
<dbReference type="EMBL" id="CP092423">
    <property type="protein sequence ID" value="ULP44377.1"/>
    <property type="molecule type" value="Genomic_DNA"/>
</dbReference>
<dbReference type="AlphaFoldDB" id="A0A0E4GXB1"/>
<dbReference type="RefSeq" id="WP_090601506.1">
    <property type="nucleotide sequence ID" value="NZ_CP092423.2"/>
</dbReference>
<evidence type="ECO:0008006" key="5">
    <source>
        <dbReference type="Google" id="ProtNLM"/>
    </source>
</evidence>
<gene>
    <name evidence="1" type="ORF">BN1232_02377</name>
    <name evidence="2" type="ORF">MJO58_10850</name>
</gene>
<reference evidence="1 3" key="1">
    <citation type="submission" date="2015-03" db="EMBL/GenBank/DDBJ databases">
        <authorList>
            <person name="Urmite Genomes"/>
        </authorList>
    </citation>
    <scope>NUCLEOTIDE SEQUENCE [LARGE SCALE GENOMIC DNA]</scope>
    <source>
        <strain evidence="1 3">CSUR P1491</strain>
    </source>
</reference>
<evidence type="ECO:0000313" key="3">
    <source>
        <dbReference type="Proteomes" id="UP000199251"/>
    </source>
</evidence>
<dbReference type="Proteomes" id="UP001055171">
    <property type="component" value="Chromosome"/>
</dbReference>
<reference evidence="2" key="2">
    <citation type="submission" date="2022-08" db="EMBL/GenBank/DDBJ databases">
        <title>Complete genome sequence of 14 non-tuberculosis mycobacteria type-strains.</title>
        <authorList>
            <person name="Igarashi Y."/>
            <person name="Osugi A."/>
            <person name="Mitarai S."/>
        </authorList>
    </citation>
    <scope>NUCLEOTIDE SEQUENCE</scope>
    <source>
        <strain evidence="2">ATCC 51985</strain>
    </source>
</reference>
<proteinExistence type="predicted"/>
<accession>A0A0E4GXB1</accession>
<name>A0A0E4GXB1_MYCLN</name>
<evidence type="ECO:0000313" key="2">
    <source>
        <dbReference type="EMBL" id="ULP44377.1"/>
    </source>
</evidence>
<protein>
    <recommendedName>
        <fullName evidence="5">YCII-related domain-containing protein</fullName>
    </recommendedName>
</protein>
<dbReference type="Proteomes" id="UP000199251">
    <property type="component" value="Unassembled WGS sequence"/>
</dbReference>
<organism evidence="1 3">
    <name type="scientific">Mycobacterium lentiflavum</name>
    <dbReference type="NCBI Taxonomy" id="141349"/>
    <lineage>
        <taxon>Bacteria</taxon>
        <taxon>Bacillati</taxon>
        <taxon>Actinomycetota</taxon>
        <taxon>Actinomycetes</taxon>
        <taxon>Mycobacteriales</taxon>
        <taxon>Mycobacteriaceae</taxon>
        <taxon>Mycobacterium</taxon>
        <taxon>Mycobacterium simiae complex</taxon>
    </lineage>
</organism>
<evidence type="ECO:0000313" key="1">
    <source>
        <dbReference type="EMBL" id="CQD12444.1"/>
    </source>
</evidence>
<dbReference type="OrthoDB" id="163565at2"/>
<keyword evidence="4" id="KW-1185">Reference proteome</keyword>
<evidence type="ECO:0000313" key="4">
    <source>
        <dbReference type="Proteomes" id="UP001055171"/>
    </source>
</evidence>
<dbReference type="EMBL" id="CTEE01000001">
    <property type="protein sequence ID" value="CQD12444.1"/>
    <property type="molecule type" value="Genomic_DNA"/>
</dbReference>
<sequence length="111" mass="11890">MRTFTDEEMRQLLPSARAYTVVILKRGPRFDDPTAPALIWEHGRRNFGLRDDGALAVVLPVTDGSDVCGIGVFATTVEGATALMNDDPGVAAGVFTYEAHPCRGFPGDALP</sequence>